<dbReference type="OrthoDB" id="1884438at2759"/>
<sequence length="72" mass="8425">MFWGVEYYNDMLLQEGEVGNVQSEMLLHKDEGIFSFREGWVFPRRILFNGDECVMPPPDDYPRLPKNTARAA</sequence>
<dbReference type="PANTHER" id="PTHR31673:SF30">
    <property type="entry name" value="COBRA-LIKE PROTEIN 6"/>
    <property type="match status" value="1"/>
</dbReference>
<evidence type="ECO:0000313" key="8">
    <source>
        <dbReference type="EMBL" id="MBA0804420.1"/>
    </source>
</evidence>
<keyword evidence="4" id="KW-0732">Signal</keyword>
<dbReference type="EMBL" id="JABFAD010000008">
    <property type="protein sequence ID" value="MBA0804420.1"/>
    <property type="molecule type" value="Genomic_DNA"/>
</dbReference>
<dbReference type="PANTHER" id="PTHR31673">
    <property type="entry name" value="PROTEIN COBRA"/>
    <property type="match status" value="1"/>
</dbReference>
<dbReference type="GO" id="GO:0098552">
    <property type="term" value="C:side of membrane"/>
    <property type="evidence" value="ECO:0007669"/>
    <property type="project" value="UniProtKB-KW"/>
</dbReference>
<proteinExistence type="inferred from homology"/>
<comment type="caution">
    <text evidence="8">The sequence shown here is derived from an EMBL/GenBank/DDBJ whole genome shotgun (WGS) entry which is preliminary data.</text>
</comment>
<dbReference type="InterPro" id="IPR056900">
    <property type="entry name" value="COB_C"/>
</dbReference>
<keyword evidence="3" id="KW-0472">Membrane</keyword>
<evidence type="ECO:0000256" key="5">
    <source>
        <dbReference type="ARBA" id="ARBA00023180"/>
    </source>
</evidence>
<evidence type="ECO:0000259" key="7">
    <source>
        <dbReference type="Pfam" id="PF25079"/>
    </source>
</evidence>
<keyword evidence="9" id="KW-1185">Reference proteome</keyword>
<evidence type="ECO:0000256" key="6">
    <source>
        <dbReference type="ARBA" id="ARBA00023288"/>
    </source>
</evidence>
<evidence type="ECO:0000256" key="3">
    <source>
        <dbReference type="ARBA" id="ARBA00022622"/>
    </source>
</evidence>
<keyword evidence="5" id="KW-0325">Glycoprotein</keyword>
<dbReference type="Pfam" id="PF25079">
    <property type="entry name" value="COB_C"/>
    <property type="match status" value="1"/>
</dbReference>
<name>A0A7J9H3Q4_9ROSI</name>
<dbReference type="InterPro" id="IPR006918">
    <property type="entry name" value="COBRA_pln"/>
</dbReference>
<dbReference type="GO" id="GO:0005886">
    <property type="term" value="C:plasma membrane"/>
    <property type="evidence" value="ECO:0007669"/>
    <property type="project" value="UniProtKB-SubCell"/>
</dbReference>
<evidence type="ECO:0000256" key="2">
    <source>
        <dbReference type="ARBA" id="ARBA00005507"/>
    </source>
</evidence>
<reference evidence="8 9" key="1">
    <citation type="journal article" date="2019" name="Genome Biol. Evol.">
        <title>Insights into the evolution of the New World diploid cottons (Gossypium, subgenus Houzingenia) based on genome sequencing.</title>
        <authorList>
            <person name="Grover C.E."/>
            <person name="Arick M.A. 2nd"/>
            <person name="Thrash A."/>
            <person name="Conover J.L."/>
            <person name="Sanders W.S."/>
            <person name="Peterson D.G."/>
            <person name="Frelichowski J.E."/>
            <person name="Scheffler J.A."/>
            <person name="Scheffler B.E."/>
            <person name="Wendel J.F."/>
        </authorList>
    </citation>
    <scope>NUCLEOTIDE SEQUENCE [LARGE SCALE GENOMIC DNA]</scope>
    <source>
        <strain evidence="8">0</strain>
        <tissue evidence="8">Leaf</tissue>
    </source>
</reference>
<dbReference type="GO" id="GO:0010215">
    <property type="term" value="P:cellulose microfibril organization"/>
    <property type="evidence" value="ECO:0007669"/>
    <property type="project" value="InterPro"/>
</dbReference>
<dbReference type="Proteomes" id="UP000593560">
    <property type="component" value="Unassembled WGS sequence"/>
</dbReference>
<evidence type="ECO:0000256" key="1">
    <source>
        <dbReference type="ARBA" id="ARBA00004609"/>
    </source>
</evidence>
<keyword evidence="6" id="KW-0449">Lipoprotein</keyword>
<dbReference type="AlphaFoldDB" id="A0A7J9H3Q4"/>
<comment type="subcellular location">
    <subcellularLocation>
        <location evidence="1">Cell membrane</location>
        <topology evidence="1">Lipid-anchor</topology>
        <topology evidence="1">GPI-anchor</topology>
    </subcellularLocation>
</comment>
<feature type="non-terminal residue" evidence="8">
    <location>
        <position position="72"/>
    </location>
</feature>
<evidence type="ECO:0000256" key="4">
    <source>
        <dbReference type="ARBA" id="ARBA00022729"/>
    </source>
</evidence>
<dbReference type="GO" id="GO:0052324">
    <property type="term" value="P:plant-type cell wall cellulose biosynthetic process"/>
    <property type="evidence" value="ECO:0007669"/>
    <property type="project" value="TreeGrafter"/>
</dbReference>
<accession>A0A7J9H3Q4</accession>
<gene>
    <name evidence="8" type="ORF">Gohar_004006</name>
</gene>
<keyword evidence="3" id="KW-0336">GPI-anchor</keyword>
<feature type="domain" description="COBRA C-terminal" evidence="7">
    <location>
        <begin position="1"/>
        <end position="62"/>
    </location>
</feature>
<protein>
    <recommendedName>
        <fullName evidence="7">COBRA C-terminal domain-containing protein</fullName>
    </recommendedName>
</protein>
<comment type="similarity">
    <text evidence="2">Belongs to the COBRA family.</text>
</comment>
<organism evidence="8 9">
    <name type="scientific">Gossypium harknessii</name>
    <dbReference type="NCBI Taxonomy" id="34285"/>
    <lineage>
        <taxon>Eukaryota</taxon>
        <taxon>Viridiplantae</taxon>
        <taxon>Streptophyta</taxon>
        <taxon>Embryophyta</taxon>
        <taxon>Tracheophyta</taxon>
        <taxon>Spermatophyta</taxon>
        <taxon>Magnoliopsida</taxon>
        <taxon>eudicotyledons</taxon>
        <taxon>Gunneridae</taxon>
        <taxon>Pentapetalae</taxon>
        <taxon>rosids</taxon>
        <taxon>malvids</taxon>
        <taxon>Malvales</taxon>
        <taxon>Malvaceae</taxon>
        <taxon>Malvoideae</taxon>
        <taxon>Gossypium</taxon>
    </lineage>
</organism>
<evidence type="ECO:0000313" key="9">
    <source>
        <dbReference type="Proteomes" id="UP000593560"/>
    </source>
</evidence>